<gene>
    <name evidence="3" type="ORF">AL553_024305</name>
    <name evidence="2" type="ORF">F0254_08920</name>
    <name evidence="1" type="ORF">GHY86_14635</name>
</gene>
<dbReference type="Proteomes" id="UP000054316">
    <property type="component" value="Unassembled WGS sequence"/>
</dbReference>
<dbReference type="Proteomes" id="UP000532247">
    <property type="component" value="Unassembled WGS sequence"/>
</dbReference>
<proteinExistence type="predicted"/>
<dbReference type="EMBL" id="VTYF01000003">
    <property type="protein sequence ID" value="NOI08987.1"/>
    <property type="molecule type" value="Genomic_DNA"/>
</dbReference>
<name>A0A7Y4B1S5_VIBAL</name>
<protein>
    <recommendedName>
        <fullName evidence="6">Outer membrane protein beta-barrel domain-containing protein</fullName>
    </recommendedName>
</protein>
<sequence>MIALSILVCFLQTIFLFILIILPGDTMLGKALKVAAFGLCAILPLSAHANNFNYNTMEFRMGTSPGTFGGEFNTYFTENTHFIARADSEFSGDWDIAGGIGFNGPAGQFADIYGQMLVHNIKENGSDKVGDEWRTEVNIGTRIWFMQNVELHGRIGQIIDNDDSNTIYNLGARFHSTQQLSLGADFKNNGVYGQQIVMSARFAF</sequence>
<dbReference type="Proteomes" id="UP000714625">
    <property type="component" value="Unassembled WGS sequence"/>
</dbReference>
<comment type="caution">
    <text evidence="2">The sequence shown here is derived from an EMBL/GenBank/DDBJ whole genome shotgun (WGS) entry which is preliminary data.</text>
</comment>
<evidence type="ECO:0008006" key="6">
    <source>
        <dbReference type="Google" id="ProtNLM"/>
    </source>
</evidence>
<reference evidence="2 5" key="2">
    <citation type="submission" date="2019-09" db="EMBL/GenBank/DDBJ databases">
        <title>Draft genome sequencing and comparative genomics of hatchery-associated Vibrios.</title>
        <authorList>
            <person name="Kehlet-Delgado H."/>
            <person name="Mueller R.S."/>
        </authorList>
    </citation>
    <scope>NUCLEOTIDE SEQUENCE [LARGE SCALE GENOMIC DNA]</scope>
    <source>
        <strain evidence="2 5">081416A</strain>
    </source>
</reference>
<keyword evidence="4" id="KW-1185">Reference proteome</keyword>
<evidence type="ECO:0000313" key="4">
    <source>
        <dbReference type="Proteomes" id="UP000054316"/>
    </source>
</evidence>
<dbReference type="OrthoDB" id="5814217at2"/>
<accession>A0A7Y4B1S5</accession>
<organism evidence="2 5">
    <name type="scientific">Vibrio alginolyticus</name>
    <dbReference type="NCBI Taxonomy" id="663"/>
    <lineage>
        <taxon>Bacteria</taxon>
        <taxon>Pseudomonadati</taxon>
        <taxon>Pseudomonadota</taxon>
        <taxon>Gammaproteobacteria</taxon>
        <taxon>Vibrionales</taxon>
        <taxon>Vibrionaceae</taxon>
        <taxon>Vibrio</taxon>
    </lineage>
</organism>
<evidence type="ECO:0000313" key="3">
    <source>
        <dbReference type="EMBL" id="PNP20749.1"/>
    </source>
</evidence>
<evidence type="ECO:0000313" key="1">
    <source>
        <dbReference type="EMBL" id="EGQ9136371.1"/>
    </source>
</evidence>
<evidence type="ECO:0000313" key="5">
    <source>
        <dbReference type="Proteomes" id="UP000532247"/>
    </source>
</evidence>
<dbReference type="EMBL" id="AAXMUW010000029">
    <property type="protein sequence ID" value="EGQ9136371.1"/>
    <property type="molecule type" value="Genomic_DNA"/>
</dbReference>
<dbReference type="EMBL" id="LOSN02000002">
    <property type="protein sequence ID" value="PNP20749.1"/>
    <property type="molecule type" value="Genomic_DNA"/>
</dbReference>
<reference evidence="3 4" key="1">
    <citation type="submission" date="2017-12" db="EMBL/GenBank/DDBJ databases">
        <title>FDA dAtabase for Regulatory Grade micrObial Sequences (FDA-ARGOS): Supporting development and validation of Infectious Disease Dx tests.</title>
        <authorList>
            <person name="Hoffmann M."/>
            <person name="Allard M."/>
            <person name="Evans P."/>
            <person name="Brown E."/>
            <person name="Tallon L.J."/>
            <person name="Sadzewicz L."/>
            <person name="Sengamalay N."/>
            <person name="Ott S."/>
            <person name="Godinez A."/>
            <person name="Nagaraj S."/>
            <person name="Vavikolanu K."/>
            <person name="Aluvathingal J."/>
            <person name="Nadendla S."/>
            <person name="Hobson J."/>
            <person name="Sichtig H."/>
        </authorList>
    </citation>
    <scope>NUCLEOTIDE SEQUENCE [LARGE SCALE GENOMIC DNA]</scope>
    <source>
        <strain evidence="4">ATCC 17749</strain>
        <strain evidence="3">FDAARGOS_97</strain>
    </source>
</reference>
<evidence type="ECO:0000313" key="2">
    <source>
        <dbReference type="EMBL" id="NOI08987.1"/>
    </source>
</evidence>
<dbReference type="AlphaFoldDB" id="A0A7Y4B1S5"/>
<reference evidence="1" key="3">
    <citation type="submission" date="2019-11" db="EMBL/GenBank/DDBJ databases">
        <authorList>
            <consortium name="PulseNet: The National Subtyping Network for Foodborne Disease Surveillance"/>
            <person name="Tarr C.L."/>
            <person name="Trees E."/>
            <person name="Katz L.S."/>
            <person name="Carleton-Romer H.A."/>
            <person name="Stroika S."/>
            <person name="Kucerova Z."/>
            <person name="Roache K.F."/>
            <person name="Sabol A.L."/>
            <person name="Besser J."/>
            <person name="Gerner-Smidt P."/>
        </authorList>
    </citation>
    <scope>NUCLEOTIDE SEQUENCE</scope>
    <source>
        <strain evidence="1">PNUSAV001129</strain>
    </source>
</reference>